<dbReference type="GeneID" id="59348873"/>
<dbReference type="InterPro" id="IPR053710">
    <property type="entry name" value="Arylamine_NAT_domain_sf"/>
</dbReference>
<dbReference type="SUPFAM" id="SSF53474">
    <property type="entry name" value="alpha/beta-Hydrolases"/>
    <property type="match status" value="1"/>
</dbReference>
<dbReference type="InterPro" id="IPR038765">
    <property type="entry name" value="Papain-like_cys_pep_sf"/>
</dbReference>
<comment type="similarity">
    <text evidence="4">Belongs to the peptidase S9C family.</text>
</comment>
<organism evidence="12 13">
    <name type="scientific">Mycena indigotica</name>
    <dbReference type="NCBI Taxonomy" id="2126181"/>
    <lineage>
        <taxon>Eukaryota</taxon>
        <taxon>Fungi</taxon>
        <taxon>Dikarya</taxon>
        <taxon>Basidiomycota</taxon>
        <taxon>Agaricomycotina</taxon>
        <taxon>Agaricomycetes</taxon>
        <taxon>Agaricomycetidae</taxon>
        <taxon>Agaricales</taxon>
        <taxon>Marasmiineae</taxon>
        <taxon>Mycenaceae</taxon>
        <taxon>Mycena</taxon>
    </lineage>
</organism>
<keyword evidence="13" id="KW-1185">Reference proteome</keyword>
<dbReference type="InterPro" id="IPR001375">
    <property type="entry name" value="Peptidase_S9_cat"/>
</dbReference>
<dbReference type="AlphaFoldDB" id="A0A8H6SD97"/>
<dbReference type="Gene3D" id="3.30.2140.20">
    <property type="match status" value="1"/>
</dbReference>
<dbReference type="InterPro" id="IPR045550">
    <property type="entry name" value="AARE_N"/>
</dbReference>
<dbReference type="OrthoDB" id="43744at2759"/>
<comment type="subcellular location">
    <subcellularLocation>
        <location evidence="2">Cytoplasm</location>
    </subcellularLocation>
</comment>
<keyword evidence="8" id="KW-0378">Hydrolase</keyword>
<sequence>MDPYIQDPFVQSTLTRVEAQAYLQRIKLSPTLLDTPLSLELLSQILLAQLEEIPKDTGPLHVPEEQWAGPPTPIQLGTSFSNMPLGVASLHRIVEETKGAFCFAVNASFAALLRAFGFTISELVARSFRSLNNDPLTHPDGWKWGTFTHQVLIAGWAGSDDRYVVDAAWGPWGLAKPIKLTTNPDGETVLGLNEFEAYRLLHEDLPLNANVARPIDNIPGYTLYKRIAPVGTSISLPVTDESPGYWSPQFHFYLISVTKPDFMLYHHYSATHVNASFTAFWLVTKLIPGGKGARLQMMYADKEGEGRRAKVYITGGPEAQGSLAGRDVQWVDMETGPMKEFLVKHFGSLKILDQMTNPSNMTAIYNILSQLPVPKAGQFTFSETVQVISTVRDNAKNTRKSLASSISLRESVERVNASGEDMGDIVASTYATKDSVSYPRRAILRETTSNKRFLEIWLGNTLEASRDITEDHGAVYTEEFFSSFAFSQTSHAFMYVAEHTVDDPTDAFAKYRFKPTLGETYDGKTSPAIFIFRWDPLDIELPSSLSRIAPSLPDNRAILLGQPVFSPTEANIIYATGYEYTSDGRLLGLKWCYNRPSGIWRLTVPESDSGEVVSCVCEKLTRPELSCRSPRIYHEIHTNEATLLWLSHASGGPHAGTFSLQAANIEGGTWNIRTVVDTVQEPATDGFPGLYPDSGNLPSSPFLVLDNEAFLVVSTTWNSQGMILLVSLHDGSVRNITQTKQTLYSWSVLATDGHTRLLCSRSALTVPYEIVLGEVDKTGYAAWKVLASPYTSTTVTATLSTISSSIIAIPGRGATQTIIVRSPDAPATNPCVQFIHGGPHAAWTTVFSPEIVDCVLRGYTVSLPNYRGSLGYGEKSVRSLVGNCGSLDVQDCIETARHLVKMGLSSEGPGKQFVSGGSHGGFLTAHLIGQYPEFFTAATLRNPVIFADALSSDIPDWYSNEWAIEYPMLSSALGLPGKEARPADLPRRNPEDLVRLFKTAPIAHVDNVKAHVLLHIGGSDVRVTPTQGIEYYHALRGKPREGRHVEMMVFPDEGHSLDGVRTSKVVWESTMQWLDQYRE</sequence>
<dbReference type="InterPro" id="IPR001447">
    <property type="entry name" value="Arylamine_N-AcTrfase"/>
</dbReference>
<comment type="subunit">
    <text evidence="5">Homotetramer.</text>
</comment>
<feature type="domain" description="Acylamino-acid-releasing enzyme N-terminal" evidence="11">
    <location>
        <begin position="379"/>
        <end position="777"/>
    </location>
</feature>
<evidence type="ECO:0000313" key="13">
    <source>
        <dbReference type="Proteomes" id="UP000636479"/>
    </source>
</evidence>
<comment type="caution">
    <text evidence="12">The sequence shown here is derived from an EMBL/GenBank/DDBJ whole genome shotgun (WGS) entry which is preliminary data.</text>
</comment>
<dbReference type="GO" id="GO:0016407">
    <property type="term" value="F:acetyltransferase activity"/>
    <property type="evidence" value="ECO:0007669"/>
    <property type="project" value="InterPro"/>
</dbReference>
<comment type="catalytic activity">
    <reaction evidence="1">
        <text>Cleavage of an N-acetyl or N-formyl amino acid from the N-terminus of a polypeptide.</text>
        <dbReference type="EC" id="3.4.19.1"/>
    </reaction>
</comment>
<dbReference type="GO" id="GO:0006508">
    <property type="term" value="P:proteolysis"/>
    <property type="evidence" value="ECO:0007669"/>
    <property type="project" value="InterPro"/>
</dbReference>
<dbReference type="PANTHER" id="PTHR42776:SF4">
    <property type="entry name" value="ACYLAMINO-ACID-RELEASING ENZYME"/>
    <property type="match status" value="1"/>
</dbReference>
<evidence type="ECO:0000256" key="7">
    <source>
        <dbReference type="ARBA" id="ARBA00022490"/>
    </source>
</evidence>
<name>A0A8H6SD97_9AGAR</name>
<dbReference type="Pfam" id="PF00797">
    <property type="entry name" value="Acetyltransf_2"/>
    <property type="match status" value="1"/>
</dbReference>
<dbReference type="GO" id="GO:0005737">
    <property type="term" value="C:cytoplasm"/>
    <property type="evidence" value="ECO:0007669"/>
    <property type="project" value="UniProtKB-SubCell"/>
</dbReference>
<evidence type="ECO:0000256" key="9">
    <source>
        <dbReference type="ARBA" id="ARBA00032829"/>
    </source>
</evidence>
<dbReference type="GO" id="GO:0008242">
    <property type="term" value="F:omega peptidase activity"/>
    <property type="evidence" value="ECO:0007669"/>
    <property type="project" value="UniProtKB-EC"/>
</dbReference>
<evidence type="ECO:0000259" key="11">
    <source>
        <dbReference type="Pfam" id="PF19283"/>
    </source>
</evidence>
<dbReference type="RefSeq" id="XP_037217769.1">
    <property type="nucleotide sequence ID" value="XM_037366357.1"/>
</dbReference>
<accession>A0A8H6SD97</accession>
<dbReference type="SUPFAM" id="SSF54001">
    <property type="entry name" value="Cysteine proteinases"/>
    <property type="match status" value="1"/>
</dbReference>
<comment type="similarity">
    <text evidence="3">Belongs to the arylamine N-acetyltransferase family.</text>
</comment>
<dbReference type="InterPro" id="IPR029058">
    <property type="entry name" value="AB_hydrolase_fold"/>
</dbReference>
<evidence type="ECO:0000256" key="3">
    <source>
        <dbReference type="ARBA" id="ARBA00006547"/>
    </source>
</evidence>
<evidence type="ECO:0000256" key="4">
    <source>
        <dbReference type="ARBA" id="ARBA00010040"/>
    </source>
</evidence>
<keyword evidence="7" id="KW-0963">Cytoplasm</keyword>
<feature type="domain" description="Peptidase S9 prolyl oligopeptidase catalytic" evidence="10">
    <location>
        <begin position="855"/>
        <end position="966"/>
    </location>
</feature>
<dbReference type="PANTHER" id="PTHR42776">
    <property type="entry name" value="SERINE PEPTIDASE S9 FAMILY MEMBER"/>
    <property type="match status" value="1"/>
</dbReference>
<evidence type="ECO:0000256" key="1">
    <source>
        <dbReference type="ARBA" id="ARBA00000721"/>
    </source>
</evidence>
<gene>
    <name evidence="12" type="ORF">MIND_00974600</name>
</gene>
<evidence type="ECO:0000259" key="10">
    <source>
        <dbReference type="Pfam" id="PF00326"/>
    </source>
</evidence>
<dbReference type="EMBL" id="JACAZF010000008">
    <property type="protein sequence ID" value="KAF7297410.1"/>
    <property type="molecule type" value="Genomic_DNA"/>
</dbReference>
<evidence type="ECO:0000256" key="5">
    <source>
        <dbReference type="ARBA" id="ARBA00011881"/>
    </source>
</evidence>
<reference evidence="12" key="1">
    <citation type="submission" date="2020-05" db="EMBL/GenBank/DDBJ databases">
        <title>Mycena genomes resolve the evolution of fungal bioluminescence.</title>
        <authorList>
            <person name="Tsai I.J."/>
        </authorList>
    </citation>
    <scope>NUCLEOTIDE SEQUENCE</scope>
    <source>
        <strain evidence="12">171206Taipei</strain>
    </source>
</reference>
<evidence type="ECO:0000313" key="12">
    <source>
        <dbReference type="EMBL" id="KAF7297410.1"/>
    </source>
</evidence>
<proteinExistence type="inferred from homology"/>
<evidence type="ECO:0000256" key="2">
    <source>
        <dbReference type="ARBA" id="ARBA00004496"/>
    </source>
</evidence>
<dbReference type="EC" id="3.4.19.1" evidence="6"/>
<dbReference type="Proteomes" id="UP000636479">
    <property type="component" value="Unassembled WGS sequence"/>
</dbReference>
<feature type="domain" description="Peptidase S9 prolyl oligopeptidase catalytic" evidence="10">
    <location>
        <begin position="998"/>
        <end position="1077"/>
    </location>
</feature>
<protein>
    <recommendedName>
        <fullName evidence="6">acylaminoacyl-peptidase</fullName>
        <ecNumber evidence="6">3.4.19.1</ecNumber>
    </recommendedName>
    <alternativeName>
        <fullName evidence="9">Dipeptidyl-peptidase V</fullName>
    </alternativeName>
</protein>
<dbReference type="GO" id="GO:0004252">
    <property type="term" value="F:serine-type endopeptidase activity"/>
    <property type="evidence" value="ECO:0007669"/>
    <property type="project" value="TreeGrafter"/>
</dbReference>
<dbReference type="Pfam" id="PF19283">
    <property type="entry name" value="APEH_N"/>
    <property type="match status" value="1"/>
</dbReference>
<evidence type="ECO:0000256" key="8">
    <source>
        <dbReference type="ARBA" id="ARBA00022801"/>
    </source>
</evidence>
<dbReference type="SUPFAM" id="SSF82171">
    <property type="entry name" value="DPP6 N-terminal domain-like"/>
    <property type="match status" value="1"/>
</dbReference>
<dbReference type="Pfam" id="PF00326">
    <property type="entry name" value="Peptidase_S9"/>
    <property type="match status" value="2"/>
</dbReference>
<evidence type="ECO:0000256" key="6">
    <source>
        <dbReference type="ARBA" id="ARBA00012917"/>
    </source>
</evidence>
<dbReference type="Gene3D" id="3.40.50.1820">
    <property type="entry name" value="alpha/beta hydrolase"/>
    <property type="match status" value="1"/>
</dbReference>